<dbReference type="GO" id="GO:0016491">
    <property type="term" value="F:oxidoreductase activity"/>
    <property type="evidence" value="ECO:0007669"/>
    <property type="project" value="InterPro"/>
</dbReference>
<keyword evidence="3" id="KW-1185">Reference proteome</keyword>
<dbReference type="InterPro" id="IPR013154">
    <property type="entry name" value="ADH-like_N"/>
</dbReference>
<evidence type="ECO:0000259" key="1">
    <source>
        <dbReference type="SMART" id="SM00829"/>
    </source>
</evidence>
<dbReference type="SUPFAM" id="SSF50129">
    <property type="entry name" value="GroES-like"/>
    <property type="match status" value="1"/>
</dbReference>
<dbReference type="InterPro" id="IPR020843">
    <property type="entry name" value="ER"/>
</dbReference>
<dbReference type="HOGENOM" id="CLU_026673_3_3_0"/>
<dbReference type="Proteomes" id="UP000010467">
    <property type="component" value="Chromosome"/>
</dbReference>
<protein>
    <submittedName>
        <fullName evidence="2">Zn-dependent oxidoreductase, NADPH:quinone reductase</fullName>
    </submittedName>
</protein>
<dbReference type="STRING" id="937777.Deipe_3770"/>
<dbReference type="CDD" id="cd05289">
    <property type="entry name" value="MDR_like_2"/>
    <property type="match status" value="1"/>
</dbReference>
<dbReference type="AlphaFoldDB" id="L0A6X7"/>
<evidence type="ECO:0000313" key="3">
    <source>
        <dbReference type="Proteomes" id="UP000010467"/>
    </source>
</evidence>
<dbReference type="RefSeq" id="WP_015237490.1">
    <property type="nucleotide sequence ID" value="NC_019793.1"/>
</dbReference>
<proteinExistence type="predicted"/>
<dbReference type="Pfam" id="PF13602">
    <property type="entry name" value="ADH_zinc_N_2"/>
    <property type="match status" value="1"/>
</dbReference>
<gene>
    <name evidence="2" type="ordered locus">Deipe_3770</name>
</gene>
<organism evidence="2 3">
    <name type="scientific">Deinococcus peraridilitoris (strain DSM 19664 / LMG 22246 / CIP 109416 / KR-200)</name>
    <dbReference type="NCBI Taxonomy" id="937777"/>
    <lineage>
        <taxon>Bacteria</taxon>
        <taxon>Thermotogati</taxon>
        <taxon>Deinococcota</taxon>
        <taxon>Deinococci</taxon>
        <taxon>Deinococcales</taxon>
        <taxon>Deinococcaceae</taxon>
        <taxon>Deinococcus</taxon>
    </lineage>
</organism>
<dbReference type="PATRIC" id="fig|937777.3.peg.3782"/>
<dbReference type="InterPro" id="IPR036291">
    <property type="entry name" value="NAD(P)-bd_dom_sf"/>
</dbReference>
<dbReference type="EMBL" id="CP003382">
    <property type="protein sequence ID" value="AFZ69194.1"/>
    <property type="molecule type" value="Genomic_DNA"/>
</dbReference>
<dbReference type="SUPFAM" id="SSF51735">
    <property type="entry name" value="NAD(P)-binding Rossmann-fold domains"/>
    <property type="match status" value="1"/>
</dbReference>
<dbReference type="InterPro" id="IPR011032">
    <property type="entry name" value="GroES-like_sf"/>
</dbReference>
<feature type="domain" description="Enoyl reductase (ER)" evidence="1">
    <location>
        <begin position="10"/>
        <end position="312"/>
    </location>
</feature>
<evidence type="ECO:0000313" key="2">
    <source>
        <dbReference type="EMBL" id="AFZ69194.1"/>
    </source>
</evidence>
<dbReference type="InterPro" id="IPR052733">
    <property type="entry name" value="Chloroplast_QOR"/>
</dbReference>
<dbReference type="Gene3D" id="3.90.180.10">
    <property type="entry name" value="Medium-chain alcohol dehydrogenases, catalytic domain"/>
    <property type="match status" value="1"/>
</dbReference>
<dbReference type="PANTHER" id="PTHR44013:SF1">
    <property type="entry name" value="ZINC-TYPE ALCOHOL DEHYDROGENASE-LIKE PROTEIN C16A3.02C"/>
    <property type="match status" value="1"/>
</dbReference>
<accession>L0A6X7</accession>
<name>L0A6X7_DEIPD</name>
<dbReference type="SMART" id="SM00829">
    <property type="entry name" value="PKS_ER"/>
    <property type="match status" value="1"/>
</dbReference>
<sequence>MRAVRFHTFGDPSVLRLEETNWPYPKRDEVLIHVHASSVNGTDLGIRGGSGPFKLVTCLPFTPGFDVAGEVARCGPDVTAFNVGDRVYALLGHGGGGAAEYVTVRQSRVALVPQRIPLAHAAAVPLAGLSALQALRRGAALHLRPGAHVLIVGASGGIGSFAVQIAKYYGAHVTGAARPEKHPFVRSLGAHETIDTRSLAESGVEGRWDVIFDTAPILTLSAARPHLTPSGTLVSVRAFPAEVAEVTALVTPGGPHFHGMQTRERGLDLALLSRWIDAGHLHVPIDHAFPLEQVADAHRYLEGSDVRGKVLLTTG</sequence>
<reference evidence="3" key="1">
    <citation type="submission" date="2012-03" db="EMBL/GenBank/DDBJ databases">
        <title>Complete sequence of chromosome of Deinococcus peraridilitoris DSM 19664.</title>
        <authorList>
            <person name="Lucas S."/>
            <person name="Copeland A."/>
            <person name="Lapidus A."/>
            <person name="Glavina del Rio T."/>
            <person name="Dalin E."/>
            <person name="Tice H."/>
            <person name="Bruce D."/>
            <person name="Goodwin L."/>
            <person name="Pitluck S."/>
            <person name="Peters L."/>
            <person name="Mikhailova N."/>
            <person name="Lu M."/>
            <person name="Kyrpides N."/>
            <person name="Mavromatis K."/>
            <person name="Ivanova N."/>
            <person name="Brettin T."/>
            <person name="Detter J.C."/>
            <person name="Han C."/>
            <person name="Larimer F."/>
            <person name="Land M."/>
            <person name="Hauser L."/>
            <person name="Markowitz V."/>
            <person name="Cheng J.-F."/>
            <person name="Hugenholtz P."/>
            <person name="Woyke T."/>
            <person name="Wu D."/>
            <person name="Pukall R."/>
            <person name="Steenblock K."/>
            <person name="Brambilla E."/>
            <person name="Klenk H.-P."/>
            <person name="Eisen J.A."/>
        </authorList>
    </citation>
    <scope>NUCLEOTIDE SEQUENCE [LARGE SCALE GENOMIC DNA]</scope>
    <source>
        <strain evidence="3">DSM 19664 / LMG 22246 / CIP 109416 / KR-200</strain>
    </source>
</reference>
<dbReference type="Gene3D" id="3.40.50.720">
    <property type="entry name" value="NAD(P)-binding Rossmann-like Domain"/>
    <property type="match status" value="1"/>
</dbReference>
<dbReference type="KEGG" id="dpd:Deipe_3770"/>
<dbReference type="PANTHER" id="PTHR44013">
    <property type="entry name" value="ZINC-TYPE ALCOHOL DEHYDROGENASE-LIKE PROTEIN C16A3.02C"/>
    <property type="match status" value="1"/>
</dbReference>
<dbReference type="Pfam" id="PF08240">
    <property type="entry name" value="ADH_N"/>
    <property type="match status" value="1"/>
</dbReference>
<dbReference type="eggNOG" id="COG0604">
    <property type="taxonomic scope" value="Bacteria"/>
</dbReference>